<evidence type="ECO:0000313" key="3">
    <source>
        <dbReference type="EnsemblMetazoa" id="AMIN007869-PA"/>
    </source>
</evidence>
<feature type="region of interest" description="Disordered" evidence="1">
    <location>
        <begin position="384"/>
        <end position="404"/>
    </location>
</feature>
<evidence type="ECO:0000313" key="4">
    <source>
        <dbReference type="Proteomes" id="UP000075920"/>
    </source>
</evidence>
<accession>A0A182WBZ0</accession>
<feature type="compositionally biased region" description="Basic and acidic residues" evidence="1">
    <location>
        <begin position="323"/>
        <end position="335"/>
    </location>
</feature>
<protein>
    <submittedName>
        <fullName evidence="3">DUF4774 domain-containing protein</fullName>
    </submittedName>
</protein>
<evidence type="ECO:0000259" key="2">
    <source>
        <dbReference type="Pfam" id="PF15999"/>
    </source>
</evidence>
<evidence type="ECO:0000256" key="1">
    <source>
        <dbReference type="SAM" id="MobiDB-lite"/>
    </source>
</evidence>
<organism evidence="3 4">
    <name type="scientific">Anopheles minimus</name>
    <dbReference type="NCBI Taxonomy" id="112268"/>
    <lineage>
        <taxon>Eukaryota</taxon>
        <taxon>Metazoa</taxon>
        <taxon>Ecdysozoa</taxon>
        <taxon>Arthropoda</taxon>
        <taxon>Hexapoda</taxon>
        <taxon>Insecta</taxon>
        <taxon>Pterygota</taxon>
        <taxon>Neoptera</taxon>
        <taxon>Endopterygota</taxon>
        <taxon>Diptera</taxon>
        <taxon>Nematocera</taxon>
        <taxon>Culicoidea</taxon>
        <taxon>Culicidae</taxon>
        <taxon>Anophelinae</taxon>
        <taxon>Anopheles</taxon>
    </lineage>
</organism>
<name>A0A182WBZ0_9DIPT</name>
<reference evidence="4" key="1">
    <citation type="submission" date="2013-03" db="EMBL/GenBank/DDBJ databases">
        <title>The Genome Sequence of Anopheles minimus MINIMUS1.</title>
        <authorList>
            <consortium name="The Broad Institute Genomics Platform"/>
            <person name="Neafsey D.E."/>
            <person name="Walton C."/>
            <person name="Walker B."/>
            <person name="Young S.K."/>
            <person name="Zeng Q."/>
            <person name="Gargeya S."/>
            <person name="Fitzgerald M."/>
            <person name="Haas B."/>
            <person name="Abouelleil A."/>
            <person name="Allen A.W."/>
            <person name="Alvarado L."/>
            <person name="Arachchi H.M."/>
            <person name="Berlin A.M."/>
            <person name="Chapman S.B."/>
            <person name="Gainer-Dewar J."/>
            <person name="Goldberg J."/>
            <person name="Griggs A."/>
            <person name="Gujja S."/>
            <person name="Hansen M."/>
            <person name="Howarth C."/>
            <person name="Imamovic A."/>
            <person name="Ireland A."/>
            <person name="Larimer J."/>
            <person name="McCowan C."/>
            <person name="Murphy C."/>
            <person name="Pearson M."/>
            <person name="Poon T.W."/>
            <person name="Priest M."/>
            <person name="Roberts A."/>
            <person name="Saif S."/>
            <person name="Shea T."/>
            <person name="Sisk P."/>
            <person name="Sykes S."/>
            <person name="Wortman J."/>
            <person name="Nusbaum C."/>
            <person name="Birren B."/>
        </authorList>
    </citation>
    <scope>NUCLEOTIDE SEQUENCE [LARGE SCALE GENOMIC DNA]</scope>
    <source>
        <strain evidence="4">MINIMUS1</strain>
    </source>
</reference>
<dbReference type="VEuPathDB" id="VectorBase:AMIN007869"/>
<dbReference type="InterPro" id="IPR031942">
    <property type="entry name" value="DUF4774"/>
</dbReference>
<feature type="compositionally biased region" description="Low complexity" evidence="1">
    <location>
        <begin position="126"/>
        <end position="140"/>
    </location>
</feature>
<dbReference type="EnsemblMetazoa" id="AMIN007869-RA">
    <property type="protein sequence ID" value="AMIN007869-PA"/>
    <property type="gene ID" value="AMIN007869"/>
</dbReference>
<keyword evidence="4" id="KW-1185">Reference proteome</keyword>
<dbReference type="Proteomes" id="UP000075920">
    <property type="component" value="Unassembled WGS sequence"/>
</dbReference>
<feature type="region of interest" description="Disordered" evidence="1">
    <location>
        <begin position="122"/>
        <end position="149"/>
    </location>
</feature>
<feature type="region of interest" description="Disordered" evidence="1">
    <location>
        <begin position="308"/>
        <end position="343"/>
    </location>
</feature>
<reference evidence="3" key="2">
    <citation type="submission" date="2020-05" db="UniProtKB">
        <authorList>
            <consortium name="EnsemblMetazoa"/>
        </authorList>
    </citation>
    <scope>IDENTIFICATION</scope>
    <source>
        <strain evidence="3">MINIMUS1</strain>
    </source>
</reference>
<dbReference type="Pfam" id="PF15999">
    <property type="entry name" value="DUF4774"/>
    <property type="match status" value="1"/>
</dbReference>
<feature type="domain" description="DUF4774" evidence="2">
    <location>
        <begin position="346"/>
        <end position="389"/>
    </location>
</feature>
<dbReference type="AlphaFoldDB" id="A0A182WBZ0"/>
<sequence length="404" mass="43498">MVEAKFNSTNVMGHLSTVVVALLGTFAVCRAAPAAILQPAAQYYLIQPQPATLKIQPHLIQPIQQLKLEPKQYVYYYPSLPLATTTTTTHQYTDGKPIRLITLKQDEGNWWSSVFSFLQPPATEMPTSEGETTEAPATGEEGSGGSKAPEKKLMFMAPADAEKGADTPASTAALPQPQRYYILSGAPQFYGNFDALQNPLSPVFSLQPLQAIHARANSDIQAEDGLQPKFQAQIVSSLAPIAPVPAAVPAQLKNDLLESHQDKEQTIDRAWARSLDDEQQPEQQQQQQLMVMMEDEEELAVVAVQGRSKAAVDEETPEIQPVHPREEEKDGKQEGVQRSVNDPAIAAVKPSGIALAGRGGVAASAPTGTAIVGKNGLALASPSATSVAGNFFDEDEDEEKKKPL</sequence>
<proteinExistence type="predicted"/>